<reference evidence="3" key="1">
    <citation type="submission" date="2023-06" db="EMBL/GenBank/DDBJ databases">
        <title>Sysu t00192.</title>
        <authorList>
            <person name="Gao L."/>
            <person name="Fang B.-Z."/>
            <person name="Li W.-J."/>
        </authorList>
    </citation>
    <scope>NUCLEOTIDE SEQUENCE</scope>
    <source>
        <strain evidence="3">SYSU T00192</strain>
    </source>
</reference>
<keyword evidence="4" id="KW-1185">Reference proteome</keyword>
<evidence type="ECO:0000313" key="4">
    <source>
        <dbReference type="Proteomes" id="UP001172728"/>
    </source>
</evidence>
<keyword evidence="2" id="KW-0812">Transmembrane</keyword>
<evidence type="ECO:0000313" key="3">
    <source>
        <dbReference type="EMBL" id="MDN4474997.1"/>
    </source>
</evidence>
<feature type="transmembrane region" description="Helical" evidence="2">
    <location>
        <begin position="15"/>
        <end position="38"/>
    </location>
</feature>
<feature type="region of interest" description="Disordered" evidence="1">
    <location>
        <begin position="69"/>
        <end position="109"/>
    </location>
</feature>
<dbReference type="PROSITE" id="PS51257">
    <property type="entry name" value="PROKAR_LIPOPROTEIN"/>
    <property type="match status" value="1"/>
</dbReference>
<proteinExistence type="predicted"/>
<sequence length="109" mass="11433">MSTDIKPRRGATERITGLIWGAIVTAAGACLIAALSGYAIDLELVAIVALVALGGWLLFSAIGVAMRDRRRETSQQQPVETAVPETDDAAPAPGQGWDDTPEGADRKDS</sequence>
<evidence type="ECO:0000256" key="2">
    <source>
        <dbReference type="SAM" id="Phobius"/>
    </source>
</evidence>
<organism evidence="3 4">
    <name type="scientific">Demequina litoralis</name>
    <dbReference type="NCBI Taxonomy" id="3051660"/>
    <lineage>
        <taxon>Bacteria</taxon>
        <taxon>Bacillati</taxon>
        <taxon>Actinomycetota</taxon>
        <taxon>Actinomycetes</taxon>
        <taxon>Micrococcales</taxon>
        <taxon>Demequinaceae</taxon>
        <taxon>Demequina</taxon>
    </lineage>
</organism>
<keyword evidence="2" id="KW-0472">Membrane</keyword>
<dbReference type="RefSeq" id="WP_301131443.1">
    <property type="nucleotide sequence ID" value="NZ_JAUHPW010000002.1"/>
</dbReference>
<keyword evidence="2" id="KW-1133">Transmembrane helix</keyword>
<dbReference type="Proteomes" id="UP001172728">
    <property type="component" value="Unassembled WGS sequence"/>
</dbReference>
<accession>A0ABT8G7L8</accession>
<gene>
    <name evidence="3" type="ORF">QQX09_03895</name>
</gene>
<dbReference type="EMBL" id="JAUHPW010000002">
    <property type="protein sequence ID" value="MDN4474997.1"/>
    <property type="molecule type" value="Genomic_DNA"/>
</dbReference>
<feature type="transmembrane region" description="Helical" evidence="2">
    <location>
        <begin position="44"/>
        <end position="66"/>
    </location>
</feature>
<protein>
    <submittedName>
        <fullName evidence="3">Uncharacterized protein</fullName>
    </submittedName>
</protein>
<comment type="caution">
    <text evidence="3">The sequence shown here is derived from an EMBL/GenBank/DDBJ whole genome shotgun (WGS) entry which is preliminary data.</text>
</comment>
<evidence type="ECO:0000256" key="1">
    <source>
        <dbReference type="SAM" id="MobiDB-lite"/>
    </source>
</evidence>
<name>A0ABT8G7L8_9MICO</name>